<evidence type="ECO:0000313" key="5">
    <source>
        <dbReference type="RefSeq" id="XP_008460605.1"/>
    </source>
</evidence>
<dbReference type="OrthoDB" id="1939467at2759"/>
<name>A0A1S3CE15_CUCME</name>
<feature type="region of interest" description="Disordered" evidence="1">
    <location>
        <begin position="711"/>
        <end position="730"/>
    </location>
</feature>
<dbReference type="RefSeq" id="XP_016902570.1">
    <property type="nucleotide sequence ID" value="XM_017047081.1"/>
</dbReference>
<dbReference type="Pfam" id="PF10536">
    <property type="entry name" value="PMD"/>
    <property type="match status" value="1"/>
</dbReference>
<evidence type="ECO:0000313" key="7">
    <source>
        <dbReference type="RefSeq" id="XP_016902570.1"/>
    </source>
</evidence>
<dbReference type="eggNOG" id="ENOG502QW7G">
    <property type="taxonomic scope" value="Eukaryota"/>
</dbReference>
<organism evidence="4 6">
    <name type="scientific">Cucumis melo</name>
    <name type="common">Muskmelon</name>
    <dbReference type="NCBI Taxonomy" id="3656"/>
    <lineage>
        <taxon>Eukaryota</taxon>
        <taxon>Viridiplantae</taxon>
        <taxon>Streptophyta</taxon>
        <taxon>Embryophyta</taxon>
        <taxon>Tracheophyta</taxon>
        <taxon>Spermatophyta</taxon>
        <taxon>Magnoliopsida</taxon>
        <taxon>eudicotyledons</taxon>
        <taxon>Gunneridae</taxon>
        <taxon>Pentapetalae</taxon>
        <taxon>rosids</taxon>
        <taxon>fabids</taxon>
        <taxon>Cucurbitales</taxon>
        <taxon>Cucurbitaceae</taxon>
        <taxon>Benincaseae</taxon>
        <taxon>Cucumis</taxon>
    </lineage>
</organism>
<evidence type="ECO:0000313" key="3">
    <source>
        <dbReference type="EnsemblPlants" id="MELO3C022946.2.1"/>
    </source>
</evidence>
<gene>
    <name evidence="5 6 7" type="primary">LOC103499383</name>
    <name evidence="3" type="synonym">103499383</name>
</gene>
<reference evidence="3" key="1">
    <citation type="submission" date="2023-03" db="UniProtKB">
        <authorList>
            <consortium name="EnsemblPlants"/>
        </authorList>
    </citation>
    <scope>IDENTIFICATION</scope>
</reference>
<feature type="compositionally biased region" description="Basic residues" evidence="1">
    <location>
        <begin position="713"/>
        <end position="723"/>
    </location>
</feature>
<dbReference type="AlphaFoldDB" id="A0A1S3CE15"/>
<protein>
    <submittedName>
        <fullName evidence="5 6">Serine/threonine-protein phosphatase 7 long form homolog</fullName>
    </submittedName>
</protein>
<accession>A0A1S3CE15</accession>
<dbReference type="InterPro" id="IPR044824">
    <property type="entry name" value="MAIN-like"/>
</dbReference>
<evidence type="ECO:0000259" key="2">
    <source>
        <dbReference type="Pfam" id="PF10536"/>
    </source>
</evidence>
<dbReference type="PANTHER" id="PTHR46033">
    <property type="entry name" value="PROTEIN MAIN-LIKE 2"/>
    <property type="match status" value="1"/>
</dbReference>
<dbReference type="RefSeq" id="XP_008460606.1">
    <property type="nucleotide sequence ID" value="XM_008462384.2"/>
</dbReference>
<evidence type="ECO:0000256" key="1">
    <source>
        <dbReference type="SAM" id="MobiDB-lite"/>
    </source>
</evidence>
<dbReference type="GeneID" id="103499383"/>
<dbReference type="RefSeq" id="XP_008460605.1">
    <property type="nucleotide sequence ID" value="XM_008462383.2"/>
</dbReference>
<dbReference type="EnsemblPlants" id="MELO3C022946.2.1">
    <property type="protein sequence ID" value="MELO3C022946.2.1"/>
    <property type="gene ID" value="MELO3C022946.2"/>
</dbReference>
<dbReference type="InterPro" id="IPR019557">
    <property type="entry name" value="AminoTfrase-like_pln_mobile"/>
</dbReference>
<dbReference type="PANTHER" id="PTHR46033:SF8">
    <property type="entry name" value="PROTEIN MAINTENANCE OF MERISTEMS-LIKE"/>
    <property type="match status" value="1"/>
</dbReference>
<dbReference type="GO" id="GO:0010073">
    <property type="term" value="P:meristem maintenance"/>
    <property type="evidence" value="ECO:0007669"/>
    <property type="project" value="InterPro"/>
</dbReference>
<feature type="domain" description="Aminotransferase-like plant mobile" evidence="2">
    <location>
        <begin position="198"/>
        <end position="583"/>
    </location>
</feature>
<dbReference type="KEGG" id="cmo:103499383"/>
<reference evidence="5 6" key="2">
    <citation type="submission" date="2025-04" db="UniProtKB">
        <authorList>
            <consortium name="RefSeq"/>
        </authorList>
    </citation>
    <scope>IDENTIFICATION</scope>
</reference>
<keyword evidence="4" id="KW-1185">Reference proteome</keyword>
<evidence type="ECO:0000313" key="6">
    <source>
        <dbReference type="RefSeq" id="XP_008460606.1"/>
    </source>
</evidence>
<sequence length="872" mass="98663">MSRQGVTLMCYWNGTTTSGPHGISYEGAAPKPIRVGYGITHNELVDRIYGVTGFDKQSFKLKIICRYPACREYIPVPINDDESIDIMFDVARQPGTNCLELYVEREPLCNHIPINVPETTIVDNQTTDERATDDAQVDSFLDPGPADNSILVLQNQHRSEAIWMGEDPSVLTCRQRLAAMMKDWQLDPRVRQLIIKAGFYGVYRVGILQIDWPLITALVERWRQETHTFHFTVGESTVTLQDVALLLGLPVNGLVVTGNTDLQWEDLCEELLGLRPDSSVLHGSALKVSWLRTHFQKPPSDADDVTLQRYARAYILSLMGSVLFADKSGADVQLMFLPFLRDLECVEQFSWGSAVLAHLYRELCRASKKGANEISGPLVLLQIWAWERLDISRPERLVYKGRKSIISDTKAEEERSSIAGDAIVNNEQLPADPLGCRWKAAVIRRDNPHRALIFYRDLLDQQTESQMVWQPYISERLALLPDSLLRDQHVWRTVAPLICFDIVEWHHPERVLRQFGLHQEIPQPCDTGTKLHMIDRRGKHHYDWKAYHGQYIKLWEARENSIATGKLEELPMQYHDPYMVWYRNVTRRLITPLTQRSHMRFQPSSGTSHLLVQSLTTIHNQCACALESFTSDGAMRSLECIQTTCIRVLQMIGETRHLKGKQSVISTKPIIPTIPNSANDANNTENHQHGECAAPSVHTVTVLTKAPLVRGQGRSRGRGRPRGSIKSQGGGYCKAQSVVVETSSQSFLSIHSTPESLQPNNSWDRQLHMKDAEVGTMIESVDLVSAQSSPESEKETCVREKSPEQSCLMYKENKRDVVVSPSIRPMHQMKGAKMGQSVHLLEQKEKSMNLLGKEDIGRTVALPKVGSKRKHI</sequence>
<evidence type="ECO:0000313" key="4">
    <source>
        <dbReference type="Proteomes" id="UP001652600"/>
    </source>
</evidence>
<dbReference type="Gramene" id="MELO3C022946.2.1">
    <property type="protein sequence ID" value="MELO3C022946.2.1"/>
    <property type="gene ID" value="MELO3C022946.2"/>
</dbReference>
<dbReference type="Proteomes" id="UP001652600">
    <property type="component" value="Chromosome 10"/>
</dbReference>
<proteinExistence type="predicted"/>